<evidence type="ECO:0000313" key="2">
    <source>
        <dbReference type="EMBL" id="KKK64102.1"/>
    </source>
</evidence>
<sequence length="26" mass="2927">MSKKKKHESKDKHPGPLNIVDARGEP</sequence>
<accession>A0A0F8X4S4</accession>
<dbReference type="EMBL" id="LAZR01061181">
    <property type="protein sequence ID" value="KKK64102.1"/>
    <property type="molecule type" value="Genomic_DNA"/>
</dbReference>
<feature type="region of interest" description="Disordered" evidence="1">
    <location>
        <begin position="1"/>
        <end position="26"/>
    </location>
</feature>
<name>A0A0F8X4S4_9ZZZZ</name>
<feature type="non-terminal residue" evidence="2">
    <location>
        <position position="26"/>
    </location>
</feature>
<organism evidence="2">
    <name type="scientific">marine sediment metagenome</name>
    <dbReference type="NCBI Taxonomy" id="412755"/>
    <lineage>
        <taxon>unclassified sequences</taxon>
        <taxon>metagenomes</taxon>
        <taxon>ecological metagenomes</taxon>
    </lineage>
</organism>
<gene>
    <name evidence="2" type="ORF">LCGC14_2987640</name>
</gene>
<reference evidence="2" key="1">
    <citation type="journal article" date="2015" name="Nature">
        <title>Complex archaea that bridge the gap between prokaryotes and eukaryotes.</title>
        <authorList>
            <person name="Spang A."/>
            <person name="Saw J.H."/>
            <person name="Jorgensen S.L."/>
            <person name="Zaremba-Niedzwiedzka K."/>
            <person name="Martijn J."/>
            <person name="Lind A.E."/>
            <person name="van Eijk R."/>
            <person name="Schleper C."/>
            <person name="Guy L."/>
            <person name="Ettema T.J."/>
        </authorList>
    </citation>
    <scope>NUCLEOTIDE SEQUENCE</scope>
</reference>
<proteinExistence type="predicted"/>
<comment type="caution">
    <text evidence="2">The sequence shown here is derived from an EMBL/GenBank/DDBJ whole genome shotgun (WGS) entry which is preliminary data.</text>
</comment>
<evidence type="ECO:0000256" key="1">
    <source>
        <dbReference type="SAM" id="MobiDB-lite"/>
    </source>
</evidence>
<dbReference type="AlphaFoldDB" id="A0A0F8X4S4"/>
<protein>
    <submittedName>
        <fullName evidence="2">Uncharacterized protein</fullName>
    </submittedName>
</protein>